<dbReference type="GO" id="GO:0006352">
    <property type="term" value="P:DNA-templated transcription initiation"/>
    <property type="evidence" value="ECO:0007669"/>
    <property type="project" value="InterPro"/>
</dbReference>
<keyword evidence="2" id="KW-0805">Transcription regulation</keyword>
<keyword evidence="3" id="KW-0731">Sigma factor</keyword>
<accession>A0A1H7M7Q7</accession>
<dbReference type="Proteomes" id="UP000198984">
    <property type="component" value="Unassembled WGS sequence"/>
</dbReference>
<dbReference type="EMBL" id="FOBB01000001">
    <property type="protein sequence ID" value="SEL07350.1"/>
    <property type="molecule type" value="Genomic_DNA"/>
</dbReference>
<dbReference type="SUPFAM" id="SSF88659">
    <property type="entry name" value="Sigma3 and sigma4 domains of RNA polymerase sigma factors"/>
    <property type="match status" value="1"/>
</dbReference>
<dbReference type="NCBIfam" id="TIGR02937">
    <property type="entry name" value="sigma70-ECF"/>
    <property type="match status" value="1"/>
</dbReference>
<evidence type="ECO:0000256" key="3">
    <source>
        <dbReference type="ARBA" id="ARBA00023082"/>
    </source>
</evidence>
<dbReference type="STRING" id="573321.SAMN04488505_1011431"/>
<organism evidence="6 7">
    <name type="scientific">Chitinophaga rupis</name>
    <dbReference type="NCBI Taxonomy" id="573321"/>
    <lineage>
        <taxon>Bacteria</taxon>
        <taxon>Pseudomonadati</taxon>
        <taxon>Bacteroidota</taxon>
        <taxon>Chitinophagia</taxon>
        <taxon>Chitinophagales</taxon>
        <taxon>Chitinophagaceae</taxon>
        <taxon>Chitinophaga</taxon>
    </lineage>
</organism>
<dbReference type="SUPFAM" id="SSF88946">
    <property type="entry name" value="Sigma2 domain of RNA polymerase sigma factors"/>
    <property type="match status" value="1"/>
</dbReference>
<evidence type="ECO:0000313" key="7">
    <source>
        <dbReference type="Proteomes" id="UP000198984"/>
    </source>
</evidence>
<dbReference type="InterPro" id="IPR014284">
    <property type="entry name" value="RNA_pol_sigma-70_dom"/>
</dbReference>
<dbReference type="RefSeq" id="WP_089908054.1">
    <property type="nucleotide sequence ID" value="NZ_FOBB01000001.1"/>
</dbReference>
<feature type="domain" description="RNA polymerase sigma-70 region 2" evidence="5">
    <location>
        <begin position="30"/>
        <end position="96"/>
    </location>
</feature>
<dbReference type="AlphaFoldDB" id="A0A1H7M7Q7"/>
<keyword evidence="7" id="KW-1185">Reference proteome</keyword>
<evidence type="ECO:0000313" key="6">
    <source>
        <dbReference type="EMBL" id="SEL07350.1"/>
    </source>
</evidence>
<comment type="similarity">
    <text evidence="1">Belongs to the sigma-70 factor family. ECF subfamily.</text>
</comment>
<evidence type="ECO:0000259" key="5">
    <source>
        <dbReference type="Pfam" id="PF04542"/>
    </source>
</evidence>
<dbReference type="OrthoDB" id="759001at2"/>
<sequence length="271" mass="32609">MSRQFRFQIPEEDHYLQLFIEGNERGFNHIYDHLYNFVFNYACNIIKNGFEIDSIVQDAFLRAWDHRKRMKNALHIRRFACLCVRWECYAYFKRKAGKSELNIIALDLHEETSIAVYDPEKEMARREEALVKEEQLQLIENAIPYLRGNRKTIVELLKRDFKPKKIAEVVGMSHQHVTRDMQRVFKELKRITDRLKKAADASRKRPVISVSDYEIYLNMLQIRILKLYYEKKYSFREISQELNLTPFQLAKQYFLVMRKINGLSKNRKKNS</sequence>
<keyword evidence="4" id="KW-0804">Transcription</keyword>
<protein>
    <submittedName>
        <fullName evidence="6">RNA polymerase sigma factor, sigma-70 family</fullName>
    </submittedName>
</protein>
<dbReference type="PANTHER" id="PTHR43133:SF46">
    <property type="entry name" value="RNA POLYMERASE SIGMA-70 FACTOR ECF SUBFAMILY"/>
    <property type="match status" value="1"/>
</dbReference>
<dbReference type="InterPro" id="IPR039425">
    <property type="entry name" value="RNA_pol_sigma-70-like"/>
</dbReference>
<dbReference type="Gene3D" id="1.10.1740.10">
    <property type="match status" value="1"/>
</dbReference>
<dbReference type="InterPro" id="IPR013325">
    <property type="entry name" value="RNA_pol_sigma_r2"/>
</dbReference>
<dbReference type="Pfam" id="PF04542">
    <property type="entry name" value="Sigma70_r2"/>
    <property type="match status" value="1"/>
</dbReference>
<dbReference type="PANTHER" id="PTHR43133">
    <property type="entry name" value="RNA POLYMERASE ECF-TYPE SIGMA FACTO"/>
    <property type="match status" value="1"/>
</dbReference>
<dbReference type="InterPro" id="IPR007627">
    <property type="entry name" value="RNA_pol_sigma70_r2"/>
</dbReference>
<evidence type="ECO:0000256" key="4">
    <source>
        <dbReference type="ARBA" id="ARBA00023163"/>
    </source>
</evidence>
<reference evidence="6 7" key="1">
    <citation type="submission" date="2016-10" db="EMBL/GenBank/DDBJ databases">
        <authorList>
            <person name="de Groot N.N."/>
        </authorList>
    </citation>
    <scope>NUCLEOTIDE SEQUENCE [LARGE SCALE GENOMIC DNA]</scope>
    <source>
        <strain evidence="6 7">DSM 21039</strain>
    </source>
</reference>
<dbReference type="GO" id="GO:0016987">
    <property type="term" value="F:sigma factor activity"/>
    <property type="evidence" value="ECO:0007669"/>
    <property type="project" value="UniProtKB-KW"/>
</dbReference>
<proteinExistence type="inferred from homology"/>
<evidence type="ECO:0000256" key="1">
    <source>
        <dbReference type="ARBA" id="ARBA00010641"/>
    </source>
</evidence>
<name>A0A1H7M7Q7_9BACT</name>
<evidence type="ECO:0000256" key="2">
    <source>
        <dbReference type="ARBA" id="ARBA00023015"/>
    </source>
</evidence>
<gene>
    <name evidence="6" type="ORF">SAMN04488505_1011431</name>
</gene>
<dbReference type="InterPro" id="IPR013324">
    <property type="entry name" value="RNA_pol_sigma_r3/r4-like"/>
</dbReference>